<dbReference type="Gene3D" id="3.40.50.720">
    <property type="entry name" value="NAD(P)-binding Rossmann-like Domain"/>
    <property type="match status" value="1"/>
</dbReference>
<feature type="transmembrane region" description="Helical" evidence="8">
    <location>
        <begin position="217"/>
        <end position="239"/>
    </location>
</feature>
<dbReference type="Gene3D" id="1.10.287.70">
    <property type="match status" value="1"/>
</dbReference>
<dbReference type="InterPro" id="IPR036291">
    <property type="entry name" value="NAD(P)-bd_dom_sf"/>
</dbReference>
<evidence type="ECO:0000256" key="4">
    <source>
        <dbReference type="ARBA" id="ARBA00022989"/>
    </source>
</evidence>
<dbReference type="GO" id="GO:0005886">
    <property type="term" value="C:plasma membrane"/>
    <property type="evidence" value="ECO:0007669"/>
    <property type="project" value="UniProtKB-SubCell"/>
</dbReference>
<dbReference type="InterPro" id="IPR003280">
    <property type="entry name" value="2pore_dom_K_chnl"/>
</dbReference>
<dbReference type="PANTHER" id="PTHR43833:SF9">
    <property type="entry name" value="POTASSIUM CHANNEL PROTEIN YUGO-RELATED"/>
    <property type="match status" value="1"/>
</dbReference>
<dbReference type="SUPFAM" id="SSF81324">
    <property type="entry name" value="Voltage-gated potassium channels"/>
    <property type="match status" value="1"/>
</dbReference>
<dbReference type="Pfam" id="PF07885">
    <property type="entry name" value="Ion_trans_2"/>
    <property type="match status" value="1"/>
</dbReference>
<protein>
    <submittedName>
        <fullName evidence="10">Potassium channel protein</fullName>
    </submittedName>
</protein>
<dbReference type="InterPro" id="IPR003148">
    <property type="entry name" value="RCK_N"/>
</dbReference>
<reference evidence="10 11" key="1">
    <citation type="submission" date="2018-10" db="EMBL/GenBank/DDBJ databases">
        <title>Natrarchaeobius chitinivorans gen. nov., sp. nov., and Natrarchaeobius haloalkaliphilus sp. nov., alkaliphilic, chitin-utilizing haloarchaea from hypersaline alkaline lakes.</title>
        <authorList>
            <person name="Sorokin D.Y."/>
            <person name="Elcheninov A.G."/>
            <person name="Kostrikina N.A."/>
            <person name="Bale N.J."/>
            <person name="Sinninghe Damste J.S."/>
            <person name="Khijniak T.V."/>
            <person name="Kublanov I.V."/>
            <person name="Toshchakov S.V."/>
        </authorList>
    </citation>
    <scope>NUCLEOTIDE SEQUENCE [LARGE SCALE GENOMIC DNA]</scope>
    <source>
        <strain evidence="10 11">AArcht4T</strain>
    </source>
</reference>
<dbReference type="SUPFAM" id="SSF51735">
    <property type="entry name" value="NAD(P)-binding Rossmann-fold domains"/>
    <property type="match status" value="1"/>
</dbReference>
<dbReference type="Pfam" id="PF02254">
    <property type="entry name" value="TrkA_N"/>
    <property type="match status" value="1"/>
</dbReference>
<keyword evidence="4 8" id="KW-1133">Transmembrane helix</keyword>
<evidence type="ECO:0000256" key="2">
    <source>
        <dbReference type="ARBA" id="ARBA00022448"/>
    </source>
</evidence>
<feature type="transmembrane region" description="Helical" evidence="8">
    <location>
        <begin position="156"/>
        <end position="179"/>
    </location>
</feature>
<dbReference type="GO" id="GO:0005267">
    <property type="term" value="F:potassium channel activity"/>
    <property type="evidence" value="ECO:0007669"/>
    <property type="project" value="InterPro"/>
</dbReference>
<feature type="transmembrane region" description="Helical" evidence="8">
    <location>
        <begin position="38"/>
        <end position="57"/>
    </location>
</feature>
<dbReference type="PANTHER" id="PTHR43833">
    <property type="entry name" value="POTASSIUM CHANNEL PROTEIN 2-RELATED-RELATED"/>
    <property type="match status" value="1"/>
</dbReference>
<dbReference type="RefSeq" id="WP_124194398.1">
    <property type="nucleotide sequence ID" value="NZ_REGA01000002.1"/>
</dbReference>
<evidence type="ECO:0000256" key="5">
    <source>
        <dbReference type="ARBA" id="ARBA00023065"/>
    </source>
</evidence>
<evidence type="ECO:0000259" key="9">
    <source>
        <dbReference type="PROSITE" id="PS51201"/>
    </source>
</evidence>
<dbReference type="InterPro" id="IPR050721">
    <property type="entry name" value="Trk_Ktr_HKT_K-transport"/>
</dbReference>
<dbReference type="PRINTS" id="PR01333">
    <property type="entry name" value="2POREKCHANEL"/>
</dbReference>
<evidence type="ECO:0000256" key="3">
    <source>
        <dbReference type="ARBA" id="ARBA00022692"/>
    </source>
</evidence>
<comment type="subcellular location">
    <subcellularLocation>
        <location evidence="1">Cell membrane</location>
        <topology evidence="1">Multi-pass membrane protein</topology>
    </subcellularLocation>
</comment>
<dbReference type="PROSITE" id="PS51201">
    <property type="entry name" value="RCK_N"/>
    <property type="match status" value="1"/>
</dbReference>
<keyword evidence="2" id="KW-0813">Transport</keyword>
<proteinExistence type="predicted"/>
<evidence type="ECO:0000313" key="10">
    <source>
        <dbReference type="EMBL" id="RQG97340.1"/>
    </source>
</evidence>
<sequence>MATDSSETGSKTALEELFYHTDGVRFIYWRQFTGARPAVYLTALVAVAAFVTGLSHLSRDVVLLEGPLAPVLPISEGSASIAGVVVAFLLVALTFGLIRRKRVAWYCIIVAVPLSAVVPLATLQSTDLPLLLLILVTFPLLVRNRHQFDRRLDLSAIQIASLSSIVGVLLYGTVGSYAIRDQFVTIDTWGDAVYYVIVTIATVGYGDITPVTSQAKWFSLSVILLGTGAFTAVLGSFIVPAIEKRMAAAVGTMSPDLTLHEDHVLVLGYGTIAAAMIETLDDVDVVVVTAEADTASSLNGTNVDVVADDPASTSTLQAANIDAARGVVVATEDDARDVLAIVAAKQANPDVRIVAAANEQRHADKLEAVGADDVVSPTLIAGKLLGESVLER</sequence>
<keyword evidence="7 10" id="KW-0407">Ion channel</keyword>
<evidence type="ECO:0000256" key="7">
    <source>
        <dbReference type="ARBA" id="ARBA00023303"/>
    </source>
</evidence>
<accession>A0A3N6MJN0</accession>
<evidence type="ECO:0000256" key="1">
    <source>
        <dbReference type="ARBA" id="ARBA00004651"/>
    </source>
</evidence>
<organism evidence="10 11">
    <name type="scientific">Natrarchaeobius chitinivorans</name>
    <dbReference type="NCBI Taxonomy" id="1679083"/>
    <lineage>
        <taxon>Archaea</taxon>
        <taxon>Methanobacteriati</taxon>
        <taxon>Methanobacteriota</taxon>
        <taxon>Stenosarchaea group</taxon>
        <taxon>Halobacteria</taxon>
        <taxon>Halobacteriales</taxon>
        <taxon>Natrialbaceae</taxon>
        <taxon>Natrarchaeobius</taxon>
    </lineage>
</organism>
<dbReference type="InterPro" id="IPR013099">
    <property type="entry name" value="K_chnl_dom"/>
</dbReference>
<keyword evidence="11" id="KW-1185">Reference proteome</keyword>
<feature type="domain" description="RCK N-terminal" evidence="9">
    <location>
        <begin position="261"/>
        <end position="376"/>
    </location>
</feature>
<gene>
    <name evidence="10" type="ORF">EA473_04210</name>
</gene>
<dbReference type="OrthoDB" id="56871at2157"/>
<feature type="transmembrane region" description="Helical" evidence="8">
    <location>
        <begin position="77"/>
        <end position="98"/>
    </location>
</feature>
<keyword evidence="3 8" id="KW-0812">Transmembrane</keyword>
<name>A0A3N6MJN0_NATCH</name>
<keyword evidence="6 8" id="KW-0472">Membrane</keyword>
<dbReference type="EMBL" id="REGA01000002">
    <property type="protein sequence ID" value="RQG97340.1"/>
    <property type="molecule type" value="Genomic_DNA"/>
</dbReference>
<dbReference type="AlphaFoldDB" id="A0A3N6MJN0"/>
<feature type="transmembrane region" description="Helical" evidence="8">
    <location>
        <begin position="103"/>
        <end position="122"/>
    </location>
</feature>
<keyword evidence="5" id="KW-0406">Ion transport</keyword>
<dbReference type="Proteomes" id="UP000282323">
    <property type="component" value="Unassembled WGS sequence"/>
</dbReference>
<evidence type="ECO:0000256" key="8">
    <source>
        <dbReference type="SAM" id="Phobius"/>
    </source>
</evidence>
<comment type="caution">
    <text evidence="10">The sequence shown here is derived from an EMBL/GenBank/DDBJ whole genome shotgun (WGS) entry which is preliminary data.</text>
</comment>
<evidence type="ECO:0000256" key="6">
    <source>
        <dbReference type="ARBA" id="ARBA00023136"/>
    </source>
</evidence>
<evidence type="ECO:0000313" key="11">
    <source>
        <dbReference type="Proteomes" id="UP000282323"/>
    </source>
</evidence>